<evidence type="ECO:0000259" key="2">
    <source>
        <dbReference type="SMART" id="SM00834"/>
    </source>
</evidence>
<dbReference type="KEGG" id="pspc:Strain318_001310"/>
<protein>
    <recommendedName>
        <fullName evidence="2">Putative regulatory protein FmdB zinc ribbon domain-containing protein</fullName>
    </recommendedName>
</protein>
<name>A0AA49JUA3_9BACT</name>
<dbReference type="AlphaFoldDB" id="A0AA49JUA3"/>
<dbReference type="RefSeq" id="WP_367887715.1">
    <property type="nucleotide sequence ID" value="NZ_CP130612.1"/>
</dbReference>
<reference evidence="3" key="1">
    <citation type="submission" date="2023-07" db="EMBL/GenBank/DDBJ databases">
        <authorList>
            <person name="Haufschild T."/>
            <person name="Kallscheuer N."/>
            <person name="Hammer J."/>
            <person name="Kohn T."/>
            <person name="Kabuu M."/>
            <person name="Jogler M."/>
            <person name="Wohfarth N."/>
            <person name="Heuer A."/>
            <person name="Rohde M."/>
            <person name="van Teeseling M.C.F."/>
            <person name="Jogler C."/>
        </authorList>
    </citation>
    <scope>NUCLEOTIDE SEQUENCE</scope>
    <source>
        <strain evidence="3">Strain 138</strain>
        <strain evidence="4">Strain 318</strain>
    </source>
</reference>
<feature type="domain" description="Putative regulatory protein FmdB zinc ribbon" evidence="2">
    <location>
        <begin position="1"/>
        <end position="42"/>
    </location>
</feature>
<evidence type="ECO:0000313" key="4">
    <source>
        <dbReference type="EMBL" id="WKW14947.1"/>
    </source>
</evidence>
<dbReference type="EMBL" id="CP130612">
    <property type="protein sequence ID" value="WKW12038.1"/>
    <property type="molecule type" value="Genomic_DNA"/>
</dbReference>
<dbReference type="InterPro" id="IPR013429">
    <property type="entry name" value="Regulatory_FmdB_Zinc_ribbon"/>
</dbReference>
<accession>A0AA49JUA3</accession>
<dbReference type="Proteomes" id="UP001229955">
    <property type="component" value="Chromosome"/>
</dbReference>
<feature type="compositionally biased region" description="Low complexity" evidence="1">
    <location>
        <begin position="74"/>
        <end position="114"/>
    </location>
</feature>
<dbReference type="SMART" id="SM00834">
    <property type="entry name" value="CxxC_CXXC_SSSS"/>
    <property type="match status" value="1"/>
</dbReference>
<dbReference type="PANTHER" id="PTHR34404">
    <property type="entry name" value="REGULATORY PROTEIN, FMDB FAMILY"/>
    <property type="match status" value="1"/>
</dbReference>
<dbReference type="EMBL" id="CP130613">
    <property type="protein sequence ID" value="WKW14947.1"/>
    <property type="molecule type" value="Genomic_DNA"/>
</dbReference>
<feature type="region of interest" description="Disordered" evidence="1">
    <location>
        <begin position="66"/>
        <end position="114"/>
    </location>
</feature>
<dbReference type="PANTHER" id="PTHR34404:SF2">
    <property type="entry name" value="CONSERVED SERINE RICH PROTEIN"/>
    <property type="match status" value="1"/>
</dbReference>
<evidence type="ECO:0000313" key="3">
    <source>
        <dbReference type="EMBL" id="WKW12038.1"/>
    </source>
</evidence>
<dbReference type="Pfam" id="PF09723">
    <property type="entry name" value="Zn_ribbon_8"/>
    <property type="match status" value="1"/>
</dbReference>
<evidence type="ECO:0000313" key="5">
    <source>
        <dbReference type="Proteomes" id="UP001229955"/>
    </source>
</evidence>
<sequence length="114" mass="11420">MPTYEYRCPEGHESEDFVLKISDAKPEIPCATCGAVASRRMSAGSGLLFKGSGFYITDYGKDGKKDLREKQQKAAAKPADSAGAAAPASAGAAPAAAPSASTPSSGSSGTSSAS</sequence>
<dbReference type="NCBIfam" id="TIGR02605">
    <property type="entry name" value="CxxC_CxxC_SSSS"/>
    <property type="match status" value="1"/>
</dbReference>
<proteinExistence type="predicted"/>
<organism evidence="3">
    <name type="scientific">Pseudogemmatithrix spongiicola</name>
    <dbReference type="NCBI Taxonomy" id="3062599"/>
    <lineage>
        <taxon>Bacteria</taxon>
        <taxon>Pseudomonadati</taxon>
        <taxon>Gemmatimonadota</taxon>
        <taxon>Gemmatimonadia</taxon>
        <taxon>Gemmatimonadales</taxon>
        <taxon>Gemmatimonadaceae</taxon>
        <taxon>Pseudogemmatithrix</taxon>
    </lineage>
</organism>
<evidence type="ECO:0000256" key="1">
    <source>
        <dbReference type="SAM" id="MobiDB-lite"/>
    </source>
</evidence>
<gene>
    <name evidence="3" type="ORF">Strain138_001310</name>
    <name evidence="4" type="ORF">Strain318_001310</name>
</gene>
<accession>A0AA49JZG5</accession>
<keyword evidence="5" id="KW-1185">Reference proteome</keyword>